<dbReference type="EMBL" id="CYZD01000011">
    <property type="protein sequence ID" value="CUO43197.1"/>
    <property type="molecule type" value="Genomic_DNA"/>
</dbReference>
<name>A0A174F0W8_9FIRM</name>
<dbReference type="Proteomes" id="UP000095409">
    <property type="component" value="Unassembled WGS sequence"/>
</dbReference>
<organism evidence="1 2">
    <name type="scientific">Blautia obeum</name>
    <dbReference type="NCBI Taxonomy" id="40520"/>
    <lineage>
        <taxon>Bacteria</taxon>
        <taxon>Bacillati</taxon>
        <taxon>Bacillota</taxon>
        <taxon>Clostridia</taxon>
        <taxon>Lachnospirales</taxon>
        <taxon>Lachnospiraceae</taxon>
        <taxon>Blautia</taxon>
    </lineage>
</organism>
<evidence type="ECO:0000313" key="2">
    <source>
        <dbReference type="Proteomes" id="UP000095409"/>
    </source>
</evidence>
<protein>
    <submittedName>
        <fullName evidence="1">Uncharacterized protein</fullName>
    </submittedName>
</protein>
<sequence length="75" mass="8508">MTTNLYVDEETDSDFFDEETMYDDDSSYTDIGSGQYVYEYDMADGSHLYLCGSELSVPQTTIYIVDADGKTTQIK</sequence>
<reference evidence="1 2" key="1">
    <citation type="submission" date="2015-09" db="EMBL/GenBank/DDBJ databases">
        <authorList>
            <consortium name="Pathogen Informatics"/>
        </authorList>
    </citation>
    <scope>NUCLEOTIDE SEQUENCE [LARGE SCALE GENOMIC DNA]</scope>
    <source>
        <strain evidence="1 2">2789STDY5608837</strain>
    </source>
</reference>
<dbReference type="RefSeq" id="WP_055066281.1">
    <property type="nucleotide sequence ID" value="NZ_CYZD01000011.1"/>
</dbReference>
<dbReference type="AlphaFoldDB" id="A0A174F0W8"/>
<evidence type="ECO:0000313" key="1">
    <source>
        <dbReference type="EMBL" id="CUO43197.1"/>
    </source>
</evidence>
<accession>A0A174F0W8</accession>
<proteinExistence type="predicted"/>
<gene>
    <name evidence="1" type="ORF">ERS852394_02171</name>
</gene>